<proteinExistence type="predicted"/>
<keyword evidence="1" id="KW-0175">Coiled coil</keyword>
<name>A0A397SYK9_9GLOM</name>
<reference evidence="2 3" key="1">
    <citation type="submission" date="2018-06" db="EMBL/GenBank/DDBJ databases">
        <title>Comparative genomics reveals the genomic features of Rhizophagus irregularis, R. cerebriforme, R. diaphanum and Gigaspora rosea, and their symbiotic lifestyle signature.</title>
        <authorList>
            <person name="Morin E."/>
            <person name="San Clemente H."/>
            <person name="Chen E.C.H."/>
            <person name="De La Providencia I."/>
            <person name="Hainaut M."/>
            <person name="Kuo A."/>
            <person name="Kohler A."/>
            <person name="Murat C."/>
            <person name="Tang N."/>
            <person name="Roy S."/>
            <person name="Loubradou J."/>
            <person name="Henrissat B."/>
            <person name="Grigoriev I.V."/>
            <person name="Corradi N."/>
            <person name="Roux C."/>
            <person name="Martin F.M."/>
        </authorList>
    </citation>
    <scope>NUCLEOTIDE SEQUENCE [LARGE SCALE GENOMIC DNA]</scope>
    <source>
        <strain evidence="2 3">DAOM 227022</strain>
    </source>
</reference>
<evidence type="ECO:0000313" key="2">
    <source>
        <dbReference type="EMBL" id="RIA89706.1"/>
    </source>
</evidence>
<evidence type="ECO:0000313" key="3">
    <source>
        <dbReference type="Proteomes" id="UP000265703"/>
    </source>
</evidence>
<keyword evidence="3" id="KW-1185">Reference proteome</keyword>
<comment type="caution">
    <text evidence="2">The sequence shown here is derived from an EMBL/GenBank/DDBJ whole genome shotgun (WGS) entry which is preliminary data.</text>
</comment>
<protein>
    <submittedName>
        <fullName evidence="2">Uncharacterized protein</fullName>
    </submittedName>
</protein>
<sequence>MFDPAYSQLLDTNQEFRSELQNEIFINKSNEKKICSLVKELEQCYRTISSQDNTIIAHESEIVELKSQISDLRKQLRVLQQDKKFKDEVVSIQDNMAMANLIVNINRGLDRIENYIRGVGTPMQNPPNIKNGIRGLLNTIWVTLQNITAEHD</sequence>
<evidence type="ECO:0000256" key="1">
    <source>
        <dbReference type="SAM" id="Coils"/>
    </source>
</evidence>
<gene>
    <name evidence="2" type="ORF">C1645_824474</name>
</gene>
<dbReference type="Proteomes" id="UP000265703">
    <property type="component" value="Unassembled WGS sequence"/>
</dbReference>
<dbReference type="EMBL" id="QKYT01000209">
    <property type="protein sequence ID" value="RIA89706.1"/>
    <property type="molecule type" value="Genomic_DNA"/>
</dbReference>
<dbReference type="OrthoDB" id="2410139at2759"/>
<accession>A0A397SYK9</accession>
<feature type="coiled-coil region" evidence="1">
    <location>
        <begin position="55"/>
        <end position="82"/>
    </location>
</feature>
<dbReference type="AlphaFoldDB" id="A0A397SYK9"/>
<organism evidence="2 3">
    <name type="scientific">Glomus cerebriforme</name>
    <dbReference type="NCBI Taxonomy" id="658196"/>
    <lineage>
        <taxon>Eukaryota</taxon>
        <taxon>Fungi</taxon>
        <taxon>Fungi incertae sedis</taxon>
        <taxon>Mucoromycota</taxon>
        <taxon>Glomeromycotina</taxon>
        <taxon>Glomeromycetes</taxon>
        <taxon>Glomerales</taxon>
        <taxon>Glomeraceae</taxon>
        <taxon>Glomus</taxon>
    </lineage>
</organism>